<evidence type="ECO:0000259" key="12">
    <source>
        <dbReference type="SMART" id="SM00479"/>
    </source>
</evidence>
<dbReference type="GO" id="GO:0003677">
    <property type="term" value="F:DNA binding"/>
    <property type="evidence" value="ECO:0007669"/>
    <property type="project" value="UniProtKB-UniRule"/>
</dbReference>
<accession>A0A2C9DYK3</accession>
<dbReference type="Gene3D" id="3.20.20.140">
    <property type="entry name" value="Metal-dependent hydrolases"/>
    <property type="match status" value="2"/>
</dbReference>
<dbReference type="InterPro" id="IPR040982">
    <property type="entry name" value="DNA_pol3_finger"/>
</dbReference>
<name>A0A2C9DYK3_UREP2</name>
<dbReference type="InterPro" id="IPR006308">
    <property type="entry name" value="Pol_III_a_PolC-type_gram_pos"/>
</dbReference>
<dbReference type="Pfam" id="PF14579">
    <property type="entry name" value="HHH_6"/>
    <property type="match status" value="1"/>
</dbReference>
<evidence type="ECO:0000256" key="3">
    <source>
        <dbReference type="ARBA" id="ARBA00022679"/>
    </source>
</evidence>
<feature type="domain" description="Exonuclease" evidence="12">
    <location>
        <begin position="408"/>
        <end position="577"/>
    </location>
</feature>
<dbReference type="PANTHER" id="PTHR32294">
    <property type="entry name" value="DNA POLYMERASE III SUBUNIT ALPHA"/>
    <property type="match status" value="1"/>
</dbReference>
<dbReference type="EMBL" id="CP000942">
    <property type="protein sequence ID" value="ACA32995.1"/>
    <property type="molecule type" value="Genomic_DNA"/>
</dbReference>
<dbReference type="SMART" id="SM00481">
    <property type="entry name" value="POLIIIAc"/>
    <property type="match status" value="1"/>
</dbReference>
<comment type="function">
    <text evidence="1 11">Required for replicative DNA synthesis. This DNA polymerase also exhibits 3' to 5' exonuclease activity.</text>
</comment>
<dbReference type="EC" id="2.7.7.7" evidence="11"/>
<keyword evidence="2 11" id="KW-0963">Cytoplasm</keyword>
<evidence type="ECO:0000256" key="2">
    <source>
        <dbReference type="ARBA" id="ARBA00022490"/>
    </source>
</evidence>
<dbReference type="InterPro" id="IPR013520">
    <property type="entry name" value="Ribonucl_H"/>
</dbReference>
<dbReference type="SMART" id="SM00479">
    <property type="entry name" value="EXOIII"/>
    <property type="match status" value="1"/>
</dbReference>
<dbReference type="InterPro" id="IPR016195">
    <property type="entry name" value="Pol/histidinol_Pase-like"/>
</dbReference>
<keyword evidence="5 11" id="KW-0235">DNA replication</keyword>
<dbReference type="SUPFAM" id="SSF89550">
    <property type="entry name" value="PHP domain-like"/>
    <property type="match status" value="1"/>
</dbReference>
<evidence type="ECO:0000256" key="11">
    <source>
        <dbReference type="HAMAP-Rule" id="MF_00356"/>
    </source>
</evidence>
<dbReference type="RefSeq" id="WP_010891752.1">
    <property type="nucleotide sequence ID" value="NC_010503.1"/>
</dbReference>
<dbReference type="PANTHER" id="PTHR32294:SF5">
    <property type="entry name" value="DNA POLYMERASE III POLC-TYPE"/>
    <property type="match status" value="1"/>
</dbReference>
<dbReference type="NCBIfam" id="TIGR00573">
    <property type="entry name" value="dnaq"/>
    <property type="match status" value="1"/>
</dbReference>
<dbReference type="NCBIfam" id="NF001688">
    <property type="entry name" value="PRK00448.1"/>
    <property type="match status" value="1"/>
</dbReference>
<comment type="similarity">
    <text evidence="11">Belongs to the DNA polymerase type-C family. PolC subfamily.</text>
</comment>
<dbReference type="Pfam" id="PF17657">
    <property type="entry name" value="DNA_pol3_finger"/>
    <property type="match status" value="1"/>
</dbReference>
<dbReference type="InterPro" id="IPR006054">
    <property type="entry name" value="DnaQ"/>
</dbReference>
<reference evidence="14 15" key="1">
    <citation type="submission" date="2008-02" db="EMBL/GenBank/DDBJ databases">
        <title>Genome sequence of Ureaplasma parvum serovar 3.</title>
        <authorList>
            <person name="Methe B.A."/>
            <person name="Glass J."/>
            <person name="Waites K."/>
            <person name="Shrivastava S."/>
        </authorList>
    </citation>
    <scope>NUCLEOTIDE SEQUENCE [LARGE SCALE GENOMIC DNA]</scope>
    <source>
        <strain evidence="15">ATCC 27815 / 27 / NCTC 11736</strain>
    </source>
</reference>
<dbReference type="InterPro" id="IPR011708">
    <property type="entry name" value="DNA_pol3_alpha_NTPase_dom"/>
</dbReference>
<keyword evidence="4 11" id="KW-0548">Nucleotidyltransferase</keyword>
<evidence type="ECO:0000256" key="1">
    <source>
        <dbReference type="ARBA" id="ARBA00003452"/>
    </source>
</evidence>
<dbReference type="Pfam" id="PF07733">
    <property type="entry name" value="DNA_pol3_alpha"/>
    <property type="match status" value="2"/>
</dbReference>
<dbReference type="HOGENOM" id="CLU_003297_1_0_14"/>
<evidence type="ECO:0000256" key="9">
    <source>
        <dbReference type="ARBA" id="ARBA00022932"/>
    </source>
</evidence>
<dbReference type="NCBIfam" id="TIGR01405">
    <property type="entry name" value="polC_Gram_pos"/>
    <property type="match status" value="1"/>
</dbReference>
<dbReference type="InterPro" id="IPR003141">
    <property type="entry name" value="Pol/His_phosphatase_N"/>
</dbReference>
<evidence type="ECO:0000256" key="6">
    <source>
        <dbReference type="ARBA" id="ARBA00022722"/>
    </source>
</evidence>
<evidence type="ECO:0000256" key="5">
    <source>
        <dbReference type="ARBA" id="ARBA00022705"/>
    </source>
</evidence>
<dbReference type="Gene3D" id="3.30.1900.20">
    <property type="match status" value="1"/>
</dbReference>
<evidence type="ECO:0000256" key="4">
    <source>
        <dbReference type="ARBA" id="ARBA00022695"/>
    </source>
</evidence>
<evidence type="ECO:0000256" key="10">
    <source>
        <dbReference type="ARBA" id="ARBA00049244"/>
    </source>
</evidence>
<dbReference type="SUPFAM" id="SSF53098">
    <property type="entry name" value="Ribonuclease H-like"/>
    <property type="match status" value="1"/>
</dbReference>
<dbReference type="GO" id="GO:0003887">
    <property type="term" value="F:DNA-directed DNA polymerase activity"/>
    <property type="evidence" value="ECO:0007669"/>
    <property type="project" value="UniProtKB-UniRule"/>
</dbReference>
<evidence type="ECO:0000256" key="7">
    <source>
        <dbReference type="ARBA" id="ARBA00022801"/>
    </source>
</evidence>
<dbReference type="Gene3D" id="3.30.420.10">
    <property type="entry name" value="Ribonuclease H-like superfamily/Ribonuclease H"/>
    <property type="match status" value="1"/>
</dbReference>
<dbReference type="CDD" id="cd06127">
    <property type="entry name" value="DEDDh"/>
    <property type="match status" value="1"/>
</dbReference>
<feature type="domain" description="Polymerase/histidinol phosphatase N-terminal" evidence="13">
    <location>
        <begin position="323"/>
        <end position="390"/>
    </location>
</feature>
<dbReference type="GO" id="GO:0008408">
    <property type="term" value="F:3'-5' exonuclease activity"/>
    <property type="evidence" value="ECO:0007669"/>
    <property type="project" value="UniProtKB-UniRule"/>
</dbReference>
<evidence type="ECO:0000313" key="15">
    <source>
        <dbReference type="Proteomes" id="UP000002162"/>
    </source>
</evidence>
<sequence>METKNALFKKIVKISDQLLNKISIKKLTKDKKNNLFVYFDEFVDVTIIDELHQLSKTTLMHDLQIWYINNLKEVDHKKILTFFKKISEQNANLIFLEQINDLNTKIEYNSNLNSLILKINDKLIYDHFIANKLEILNILKVWSLPYSNFEIHFENLSSLLNEKHEQAVNEIISHHIQQQKHLEQQISQQQNFYNNQKANFNYYKNPSNKTITKLIDINPLMNNAKIRAYVFLKKIDILKSGAIAYKLNVIDDSETLTIMTYLPSGEHPLKKFLDELKIDQLIEAEIDIVLDNMSKSGQVPIGKIKKICCVEDKHVKKQITPRLELNFHTKMSSLDAIISTQELIDFAVKNQLKTIGITDRNVVQAYPEIAKFSKKQDLKIIYGLETEELEDQIPLVLNVRDQNLDNATYVIFDIETTGLFPNFDEIIEFGAVIMQNNKQIGEKIQFFIKPIQQINENVTNLTNISQEMVNNAIDEKTALLKIKEIFDDHILVAHNGINFDINFINQRLLKWGLEPLKNPSIDTLMISRAINPFKSHRLGAICKKYEVDYNDESAHRADYDAIVLADVFKVMKNNLFNDFGITNLSEINTKLQTTMLKNRSFGNWINLYIKNQANVKDMYELVSISHTDMYYTRPTITTSFLANKKDKLIISNSIHESDLINALYSKNDEEIKRLIQRYDFITLPSLGSQKHLVYAKKITIENVQKAFKKLIYLALELNKIIIYSSSPYYFFKDDKKFYDVYVNTKGLEGKAHRFANEVYVPDLEYIDQKNAIDELAYLEDEKLINLIINENPVHINSWFDDSIQPLKEGLYAPKMEGVDQKTIDYVYHTAKKIYGENLPTIVEQRIKKELNSIIKHGFSVVYWISHLLVEKSMQDGYGVGSRGSVGSSLVATFLNITDVNPLTPHYLCPNCKKCEFITNADDGFDLAPKSCEQCQTPMLTDGHNIPFETFLGFDGDKVPDIDLNFSGVYQAVAHNFIKSIFGETHSYRAGTIGTMAQTSAENTVKKYFENRFNENKIIRDSTVSLYVQKCIDSKRTTGQHPGGIIIVPKEYSIWDFSPYNFPANDINETWKTTHFAFEYLHDSLLKFDILGHDNPTILKLLKDYTGIDERDVPMYDPLVMKSFSDISALNIKPSDVLNETTGAISIPEFGTRFVRGMLVDTKPKSFADLIRISGLSHGESVWLGNAQSLIKSGKLLKDVIACRDDIMTYLIRQNVEPKTAFLIMEDVRKGKKIKPEHQIILKELKVPEWYIESANKIKYMFPKAHATAYVMHAWKFAWYKIYYPLEYYAAFFSVRADNFDLFVINQGKEFIEKTYNDIEQRSKSRDPQKKVSSRELALQPIYEIVIELLARGFKISNISIEQSQATSYVIDKENNAIIPPFIAIQGLGETVANSIIEARNQKVFSTIEDLKNRTKISRTDLKNLRVLGVLDHLSETEQLTLF</sequence>
<proteinExistence type="inferred from homology"/>
<keyword evidence="6 11" id="KW-0540">Nuclease</keyword>
<dbReference type="Pfam" id="PF00929">
    <property type="entry name" value="RNase_T"/>
    <property type="match status" value="1"/>
</dbReference>
<dbReference type="KEGG" id="upa:UPA3_0393"/>
<dbReference type="InterPro" id="IPR036397">
    <property type="entry name" value="RNaseH_sf"/>
</dbReference>
<dbReference type="Gene3D" id="1.10.150.700">
    <property type="entry name" value="PolC, middle finger domain"/>
    <property type="match status" value="1"/>
</dbReference>
<dbReference type="InterPro" id="IPR004805">
    <property type="entry name" value="DnaE2/DnaE/PolC"/>
</dbReference>
<dbReference type="InterPro" id="IPR029460">
    <property type="entry name" value="DNAPol_HHH"/>
</dbReference>
<dbReference type="GO" id="GO:0006261">
    <property type="term" value="P:DNA-templated DNA replication"/>
    <property type="evidence" value="ECO:0007669"/>
    <property type="project" value="UniProtKB-UniRule"/>
</dbReference>
<dbReference type="SUPFAM" id="SSF160975">
    <property type="entry name" value="AF1531-like"/>
    <property type="match status" value="1"/>
</dbReference>
<comment type="catalytic activity">
    <reaction evidence="10 11">
        <text>DNA(n) + a 2'-deoxyribonucleoside 5'-triphosphate = DNA(n+1) + diphosphate</text>
        <dbReference type="Rhea" id="RHEA:22508"/>
        <dbReference type="Rhea" id="RHEA-COMP:17339"/>
        <dbReference type="Rhea" id="RHEA-COMP:17340"/>
        <dbReference type="ChEBI" id="CHEBI:33019"/>
        <dbReference type="ChEBI" id="CHEBI:61560"/>
        <dbReference type="ChEBI" id="CHEBI:173112"/>
        <dbReference type="EC" id="2.7.7.7"/>
    </reaction>
</comment>
<dbReference type="GeneID" id="29672520"/>
<keyword evidence="9 11" id="KW-0239">DNA-directed DNA polymerase</keyword>
<organism evidence="14 15">
    <name type="scientific">Ureaplasma parvum serovar 3 (strain ATCC 27815 / 27 / NCTC 11736)</name>
    <dbReference type="NCBI Taxonomy" id="505682"/>
    <lineage>
        <taxon>Bacteria</taxon>
        <taxon>Bacillati</taxon>
        <taxon>Mycoplasmatota</taxon>
        <taxon>Mycoplasmoidales</taxon>
        <taxon>Mycoplasmoidaceae</taxon>
        <taxon>Ureaplasma</taxon>
    </lineage>
</organism>
<evidence type="ECO:0000259" key="13">
    <source>
        <dbReference type="SMART" id="SM00481"/>
    </source>
</evidence>
<dbReference type="InterPro" id="IPR012337">
    <property type="entry name" value="RNaseH-like_sf"/>
</dbReference>
<protein>
    <recommendedName>
        <fullName evidence="11">DNA polymerase III PolC-type</fullName>
        <shortName evidence="11">PolIII</shortName>
        <ecNumber evidence="11">2.7.7.7</ecNumber>
    </recommendedName>
</protein>
<dbReference type="InterPro" id="IPR004013">
    <property type="entry name" value="PHP_dom"/>
</dbReference>
<dbReference type="SMR" id="A0A2C9DYK3"/>
<keyword evidence="8 11" id="KW-0269">Exonuclease</keyword>
<dbReference type="Gene3D" id="1.10.150.870">
    <property type="match status" value="1"/>
</dbReference>
<dbReference type="GO" id="GO:0005737">
    <property type="term" value="C:cytoplasm"/>
    <property type="evidence" value="ECO:0007669"/>
    <property type="project" value="UniProtKB-SubCell"/>
</dbReference>
<keyword evidence="3 11" id="KW-0808">Transferase</keyword>
<evidence type="ECO:0000313" key="14">
    <source>
        <dbReference type="EMBL" id="ACA32995.1"/>
    </source>
</evidence>
<gene>
    <name evidence="11 14" type="primary">polC</name>
    <name evidence="14" type="ordered locus">UPA3_0393</name>
</gene>
<dbReference type="FunFam" id="3.30.420.10:FF:000045">
    <property type="entry name" value="3'-5' exonuclease DinG"/>
    <property type="match status" value="1"/>
</dbReference>
<dbReference type="InterPro" id="IPR044923">
    <property type="entry name" value="PolC_middle_finger_sf"/>
</dbReference>
<keyword evidence="7 11" id="KW-0378">Hydrolase</keyword>
<comment type="subcellular location">
    <subcellularLocation>
        <location evidence="11">Cytoplasm</location>
    </subcellularLocation>
</comment>
<dbReference type="HAMAP" id="MF_00356">
    <property type="entry name" value="DNApol_PolC"/>
    <property type="match status" value="1"/>
</dbReference>
<dbReference type="Pfam" id="PF02811">
    <property type="entry name" value="PHP"/>
    <property type="match status" value="1"/>
</dbReference>
<dbReference type="Gene3D" id="6.10.140.1510">
    <property type="match status" value="1"/>
</dbReference>
<dbReference type="Proteomes" id="UP000002162">
    <property type="component" value="Chromosome"/>
</dbReference>
<evidence type="ECO:0000256" key="8">
    <source>
        <dbReference type="ARBA" id="ARBA00022839"/>
    </source>
</evidence>